<dbReference type="Proteomes" id="UP001500604">
    <property type="component" value="Unassembled WGS sequence"/>
</dbReference>
<keyword evidence="1" id="KW-0472">Membrane</keyword>
<comment type="caution">
    <text evidence="2">The sequence shown here is derived from an EMBL/GenBank/DDBJ whole genome shotgun (WGS) entry which is preliminary data.</text>
</comment>
<name>A0ABP8V2K4_9GAMM</name>
<gene>
    <name evidence="2" type="ORF">GCM10023116_27460</name>
</gene>
<feature type="transmembrane region" description="Helical" evidence="1">
    <location>
        <begin position="6"/>
        <end position="27"/>
    </location>
</feature>
<keyword evidence="1" id="KW-0812">Transmembrane</keyword>
<feature type="transmembrane region" description="Helical" evidence="1">
    <location>
        <begin position="69"/>
        <end position="91"/>
    </location>
</feature>
<evidence type="ECO:0000256" key="1">
    <source>
        <dbReference type="SAM" id="Phobius"/>
    </source>
</evidence>
<dbReference type="EMBL" id="BAABFL010000397">
    <property type="protein sequence ID" value="GAA4650463.1"/>
    <property type="molecule type" value="Genomic_DNA"/>
</dbReference>
<sequence length="95" mass="10309">MDFEYFANAAAMLFSSIAMVVLLKVATQFGGVIGKTLKFITAGIFMSVFCHAGFELLAVMELIDEELLFPVMGTLLTAGSISFVWGGWIAIKSFD</sequence>
<proteinExistence type="predicted"/>
<reference evidence="3" key="1">
    <citation type="journal article" date="2019" name="Int. J. Syst. Evol. Microbiol.">
        <title>The Global Catalogue of Microorganisms (GCM) 10K type strain sequencing project: providing services to taxonomists for standard genome sequencing and annotation.</title>
        <authorList>
            <consortium name="The Broad Institute Genomics Platform"/>
            <consortium name="The Broad Institute Genome Sequencing Center for Infectious Disease"/>
            <person name="Wu L."/>
            <person name="Ma J."/>
        </authorList>
    </citation>
    <scope>NUCLEOTIDE SEQUENCE [LARGE SCALE GENOMIC DNA]</scope>
    <source>
        <strain evidence="3">JCM 17805</strain>
    </source>
</reference>
<keyword evidence="3" id="KW-1185">Reference proteome</keyword>
<organism evidence="2 3">
    <name type="scientific">Kistimonas scapharcae</name>
    <dbReference type="NCBI Taxonomy" id="1036133"/>
    <lineage>
        <taxon>Bacteria</taxon>
        <taxon>Pseudomonadati</taxon>
        <taxon>Pseudomonadota</taxon>
        <taxon>Gammaproteobacteria</taxon>
        <taxon>Oceanospirillales</taxon>
        <taxon>Endozoicomonadaceae</taxon>
        <taxon>Kistimonas</taxon>
    </lineage>
</organism>
<evidence type="ECO:0000313" key="3">
    <source>
        <dbReference type="Proteomes" id="UP001500604"/>
    </source>
</evidence>
<accession>A0ABP8V2K4</accession>
<dbReference type="RefSeq" id="WP_345196647.1">
    <property type="nucleotide sequence ID" value="NZ_BAABFL010000397.1"/>
</dbReference>
<protein>
    <submittedName>
        <fullName evidence="2">Uncharacterized protein</fullName>
    </submittedName>
</protein>
<feature type="transmembrane region" description="Helical" evidence="1">
    <location>
        <begin position="39"/>
        <end position="63"/>
    </location>
</feature>
<evidence type="ECO:0000313" key="2">
    <source>
        <dbReference type="EMBL" id="GAA4650463.1"/>
    </source>
</evidence>
<keyword evidence="1" id="KW-1133">Transmembrane helix</keyword>